<name>R8Y2A1_ACICA</name>
<evidence type="ECO:0000256" key="1">
    <source>
        <dbReference type="ARBA" id="ARBA00008779"/>
    </source>
</evidence>
<dbReference type="HOGENOM" id="CLU_006332_11_1_6"/>
<dbReference type="GO" id="GO:0046872">
    <property type="term" value="F:metal ion binding"/>
    <property type="evidence" value="ECO:0007669"/>
    <property type="project" value="UniProtKB-KW"/>
</dbReference>
<evidence type="ECO:0000259" key="5">
    <source>
        <dbReference type="Pfam" id="PF00884"/>
    </source>
</evidence>
<organism evidence="6 7">
    <name type="scientific">Acinetobacter calcoaceticus ANC 3811</name>
    <dbReference type="NCBI Taxonomy" id="1217690"/>
    <lineage>
        <taxon>Bacteria</taxon>
        <taxon>Pseudomonadati</taxon>
        <taxon>Pseudomonadota</taxon>
        <taxon>Gammaproteobacteria</taxon>
        <taxon>Moraxellales</taxon>
        <taxon>Moraxellaceae</taxon>
        <taxon>Acinetobacter</taxon>
        <taxon>Acinetobacter calcoaceticus/baumannii complex</taxon>
    </lineage>
</organism>
<evidence type="ECO:0000256" key="3">
    <source>
        <dbReference type="ARBA" id="ARBA00022801"/>
    </source>
</evidence>
<dbReference type="SUPFAM" id="SSF53649">
    <property type="entry name" value="Alkaline phosphatase-like"/>
    <property type="match status" value="1"/>
</dbReference>
<dbReference type="PATRIC" id="fig|1217690.3.peg.1177"/>
<dbReference type="Gene3D" id="3.40.720.10">
    <property type="entry name" value="Alkaline Phosphatase, subunit A"/>
    <property type="match status" value="1"/>
</dbReference>
<dbReference type="InterPro" id="IPR000917">
    <property type="entry name" value="Sulfatase_N"/>
</dbReference>
<feature type="domain" description="Sulfatase N-terminal" evidence="5">
    <location>
        <begin position="39"/>
        <end position="442"/>
    </location>
</feature>
<comment type="similarity">
    <text evidence="1">Belongs to the sulfatase family.</text>
</comment>
<evidence type="ECO:0000256" key="2">
    <source>
        <dbReference type="ARBA" id="ARBA00022723"/>
    </source>
</evidence>
<reference evidence="6 7" key="1">
    <citation type="submission" date="2013-02" db="EMBL/GenBank/DDBJ databases">
        <title>The Genome Sequence of Acinetobacter sp. ANC 3811.</title>
        <authorList>
            <consortium name="The Broad Institute Genome Sequencing Platform"/>
            <consortium name="The Broad Institute Genome Sequencing Center for Infectious Disease"/>
            <person name="Cerqueira G."/>
            <person name="Feldgarden M."/>
            <person name="Courvalin P."/>
            <person name="Perichon B."/>
            <person name="Grillot-Courvalin C."/>
            <person name="Clermont D."/>
            <person name="Rocha E."/>
            <person name="Yoon E.-J."/>
            <person name="Nemec A."/>
            <person name="Walker B."/>
            <person name="Young S.K."/>
            <person name="Zeng Q."/>
            <person name="Gargeya S."/>
            <person name="Fitzgerald M."/>
            <person name="Haas B."/>
            <person name="Abouelleil A."/>
            <person name="Alvarado L."/>
            <person name="Arachchi H.M."/>
            <person name="Berlin A.M."/>
            <person name="Chapman S.B."/>
            <person name="Dewar J."/>
            <person name="Goldberg J."/>
            <person name="Griggs A."/>
            <person name="Gujja S."/>
            <person name="Hansen M."/>
            <person name="Howarth C."/>
            <person name="Imamovic A."/>
            <person name="Larimer J."/>
            <person name="McCowan C."/>
            <person name="Murphy C."/>
            <person name="Neiman D."/>
            <person name="Pearson M."/>
            <person name="Priest M."/>
            <person name="Roberts A."/>
            <person name="Saif S."/>
            <person name="Shea T."/>
            <person name="Sisk P."/>
            <person name="Sykes S."/>
            <person name="Wortman J."/>
            <person name="Nusbaum C."/>
            <person name="Birren B."/>
        </authorList>
    </citation>
    <scope>NUCLEOTIDE SEQUENCE [LARGE SCALE GENOMIC DNA]</scope>
    <source>
        <strain evidence="6 7">ANC 3811</strain>
    </source>
</reference>
<sequence length="561" mass="63602">MNKSNGYLKIGLFLFFATSVVGCKNNNDKIIEEKRDQRPNILFIMADDLGFSDLGAFGSEISTPNLDTLAQEGRILTNFHSAAACSPTRAELLSGADHHPVGLGEMSETLAALPVLQGKPGYDGYLNDKSLFLPEILKDHGYHTYMAGKWHLGLTAQTSPQARGFERSFALLEGMDLHFKASTPELARGSTYKEDSVSVTLPANFYSTNFYTDKLIEYIEHNKKDEKPFFAYAAYTAPHWPIQAPNEFIARNQGKYDSGYEIIRKNRFEQQKKLGIIPQDFEIPDFLPANQLTDKAPLWSELTAEQRKIEARKMEVYAGMVENLDYNIGRLISYLKQNNLYDNTLIFFVSDNGPQAIEIDQRPQYNNSYENIGHADSYVQIGSRWAEVSATPFQLFKHTAGEGASSVPAIVRLPHQYKKVQQSSEFVSIRDILPTVLDFADIQRPTTEYKNRQVIPISGLSWKEFLAGKQSSVRGNTFFFGDELHGNKYIRNKEWKLRYQVYPLSMGTGAWELFDLNTDRSERKNVVSQNPEIVKQLIDEYNVYAQKNGVVDLTAIYSSDK</sequence>
<dbReference type="Pfam" id="PF00884">
    <property type="entry name" value="Sulfatase"/>
    <property type="match status" value="1"/>
</dbReference>
<evidence type="ECO:0000313" key="7">
    <source>
        <dbReference type="Proteomes" id="UP000014041"/>
    </source>
</evidence>
<comment type="caution">
    <text evidence="6">The sequence shown here is derived from an EMBL/GenBank/DDBJ whole genome shotgun (WGS) entry which is preliminary data.</text>
</comment>
<dbReference type="EMBL" id="APQJ01000007">
    <property type="protein sequence ID" value="EOQ63570.1"/>
    <property type="molecule type" value="Genomic_DNA"/>
</dbReference>
<keyword evidence="3" id="KW-0378">Hydrolase</keyword>
<dbReference type="RefSeq" id="WP_016138082.1">
    <property type="nucleotide sequence ID" value="NZ_KB976986.1"/>
</dbReference>
<dbReference type="GO" id="GO:0004065">
    <property type="term" value="F:arylsulfatase activity"/>
    <property type="evidence" value="ECO:0007669"/>
    <property type="project" value="TreeGrafter"/>
</dbReference>
<protein>
    <recommendedName>
        <fullName evidence="5">Sulfatase N-terminal domain-containing protein</fullName>
    </recommendedName>
</protein>
<gene>
    <name evidence="6" type="ORF">F935_01199</name>
</gene>
<proteinExistence type="inferred from homology"/>
<keyword evidence="4" id="KW-0106">Calcium</keyword>
<dbReference type="PANTHER" id="PTHR42693:SF33">
    <property type="entry name" value="ARYLSULFATASE"/>
    <property type="match status" value="1"/>
</dbReference>
<dbReference type="InterPro" id="IPR050738">
    <property type="entry name" value="Sulfatase"/>
</dbReference>
<dbReference type="PROSITE" id="PS00149">
    <property type="entry name" value="SULFATASE_2"/>
    <property type="match status" value="1"/>
</dbReference>
<dbReference type="InterPro" id="IPR024607">
    <property type="entry name" value="Sulfatase_CS"/>
</dbReference>
<dbReference type="PANTHER" id="PTHR42693">
    <property type="entry name" value="ARYLSULFATASE FAMILY MEMBER"/>
    <property type="match status" value="1"/>
</dbReference>
<dbReference type="Gene3D" id="3.30.1120.10">
    <property type="match status" value="1"/>
</dbReference>
<dbReference type="InterPro" id="IPR017850">
    <property type="entry name" value="Alkaline_phosphatase_core_sf"/>
</dbReference>
<evidence type="ECO:0000313" key="6">
    <source>
        <dbReference type="EMBL" id="EOQ63570.1"/>
    </source>
</evidence>
<dbReference type="AlphaFoldDB" id="R8Y2A1"/>
<keyword evidence="2" id="KW-0479">Metal-binding</keyword>
<accession>R8Y2A1</accession>
<dbReference type="PROSITE" id="PS51257">
    <property type="entry name" value="PROKAR_LIPOPROTEIN"/>
    <property type="match status" value="1"/>
</dbReference>
<evidence type="ECO:0000256" key="4">
    <source>
        <dbReference type="ARBA" id="ARBA00022837"/>
    </source>
</evidence>
<dbReference type="Proteomes" id="UP000014041">
    <property type="component" value="Unassembled WGS sequence"/>
</dbReference>
<dbReference type="CDD" id="cd16025">
    <property type="entry name" value="PAS_like"/>
    <property type="match status" value="1"/>
</dbReference>